<proteinExistence type="predicted"/>
<keyword evidence="2" id="KW-1185">Reference proteome</keyword>
<dbReference type="Proteomes" id="UP001418444">
    <property type="component" value="Unassembled WGS sequence"/>
</dbReference>
<evidence type="ECO:0000313" key="2">
    <source>
        <dbReference type="Proteomes" id="UP001418444"/>
    </source>
</evidence>
<organism evidence="1 2">
    <name type="scientific">Gordonia caeni</name>
    <dbReference type="NCBI Taxonomy" id="1007097"/>
    <lineage>
        <taxon>Bacteria</taxon>
        <taxon>Bacillati</taxon>
        <taxon>Actinomycetota</taxon>
        <taxon>Actinomycetes</taxon>
        <taxon>Mycobacteriales</taxon>
        <taxon>Gordoniaceae</taxon>
        <taxon>Gordonia</taxon>
    </lineage>
</organism>
<name>A0ABP7PPG6_9ACTN</name>
<comment type="caution">
    <text evidence="1">The sequence shown here is derived from an EMBL/GenBank/DDBJ whole genome shotgun (WGS) entry which is preliminary data.</text>
</comment>
<reference evidence="2" key="1">
    <citation type="journal article" date="2019" name="Int. J. Syst. Evol. Microbiol.">
        <title>The Global Catalogue of Microorganisms (GCM) 10K type strain sequencing project: providing services to taxonomists for standard genome sequencing and annotation.</title>
        <authorList>
            <consortium name="The Broad Institute Genomics Platform"/>
            <consortium name="The Broad Institute Genome Sequencing Center for Infectious Disease"/>
            <person name="Wu L."/>
            <person name="Ma J."/>
        </authorList>
    </citation>
    <scope>NUCLEOTIDE SEQUENCE [LARGE SCALE GENOMIC DNA]</scope>
    <source>
        <strain evidence="2">JCM 16923</strain>
    </source>
</reference>
<sequence>MLPGASEVEQNLAWVFPQFARAPISPSTVRYGLYRAWDWAVGTACHRAIIETVRLDPRTIDDDVRRVVDRIDPLITEFGTSGLPPAGLLAAQLDQHIDVFGPADELLFQAVRWGRLAEFSLATDRGPESWQASTHDRVRYESLEALLTLDRQFLLSRASNQVQYYALHAYDIAALWRGAPSLAELAREGSRLARNASLRKGTAVAAGFVGSYLESKADRRDKRLHDNYLLAKTRYLDRH</sequence>
<dbReference type="EMBL" id="BAAAZW010000011">
    <property type="protein sequence ID" value="GAA3969113.1"/>
    <property type="molecule type" value="Genomic_DNA"/>
</dbReference>
<evidence type="ECO:0000313" key="1">
    <source>
        <dbReference type="EMBL" id="GAA3969113.1"/>
    </source>
</evidence>
<accession>A0ABP7PPG6</accession>
<gene>
    <name evidence="1" type="ORF">GCM10022231_32820</name>
</gene>
<protein>
    <submittedName>
        <fullName evidence="1">Uncharacterized protein</fullName>
    </submittedName>
</protein>